<dbReference type="AlphaFoldDB" id="A0A1V4JZX4"/>
<evidence type="ECO:0000313" key="2">
    <source>
        <dbReference type="Proteomes" id="UP000190648"/>
    </source>
</evidence>
<name>A0A1V4JZX4_PATFA</name>
<reference evidence="1 2" key="1">
    <citation type="submission" date="2016-02" db="EMBL/GenBank/DDBJ databases">
        <title>Band-tailed pigeon sequencing and assembly.</title>
        <authorList>
            <person name="Soares A.E."/>
            <person name="Novak B.J."/>
            <person name="Rice E.S."/>
            <person name="O'Connell B."/>
            <person name="Chang D."/>
            <person name="Weber S."/>
            <person name="Shapiro B."/>
        </authorList>
    </citation>
    <scope>NUCLEOTIDE SEQUENCE [LARGE SCALE GENOMIC DNA]</scope>
    <source>
        <strain evidence="1">BTP2013</strain>
        <tissue evidence="1">Blood</tissue>
    </source>
</reference>
<accession>A0A1V4JZX4</accession>
<gene>
    <name evidence="1" type="ORF">AV530_000068</name>
</gene>
<keyword evidence="2" id="KW-1185">Reference proteome</keyword>
<protein>
    <submittedName>
        <fullName evidence="1">Uncharacterized protein</fullName>
    </submittedName>
</protein>
<dbReference type="EMBL" id="LSYS01005240">
    <property type="protein sequence ID" value="OPJ77759.1"/>
    <property type="molecule type" value="Genomic_DNA"/>
</dbReference>
<proteinExistence type="predicted"/>
<evidence type="ECO:0000313" key="1">
    <source>
        <dbReference type="EMBL" id="OPJ77759.1"/>
    </source>
</evidence>
<sequence length="213" mass="24219">MHSFAKWVSELNAGEQMRYEGLWNSRNACGNCWLQLLAPENCFSMWEHLMLFFRDFSQEDGVVFPPCLQTGPYYRPEHTSEHLSVPGANGCASLPARASGVPERLQTKEWAAQGKRHFAELCADPGDDIKRQAKVPSRGEKNQRERREKRKIWDFPAGLFCSLAFAMIGKKWIFGESSFILLLLLPNASAGDNMDQVQILSMPGVTWRPIDRI</sequence>
<organism evidence="1 2">
    <name type="scientific">Patagioenas fasciata monilis</name>
    <dbReference type="NCBI Taxonomy" id="372326"/>
    <lineage>
        <taxon>Eukaryota</taxon>
        <taxon>Metazoa</taxon>
        <taxon>Chordata</taxon>
        <taxon>Craniata</taxon>
        <taxon>Vertebrata</taxon>
        <taxon>Euteleostomi</taxon>
        <taxon>Archelosauria</taxon>
        <taxon>Archosauria</taxon>
        <taxon>Dinosauria</taxon>
        <taxon>Saurischia</taxon>
        <taxon>Theropoda</taxon>
        <taxon>Coelurosauria</taxon>
        <taxon>Aves</taxon>
        <taxon>Neognathae</taxon>
        <taxon>Neoaves</taxon>
        <taxon>Columbimorphae</taxon>
        <taxon>Columbiformes</taxon>
        <taxon>Columbidae</taxon>
        <taxon>Patagioenas</taxon>
    </lineage>
</organism>
<comment type="caution">
    <text evidence="1">The sequence shown here is derived from an EMBL/GenBank/DDBJ whole genome shotgun (WGS) entry which is preliminary data.</text>
</comment>
<dbReference type="Proteomes" id="UP000190648">
    <property type="component" value="Unassembled WGS sequence"/>
</dbReference>